<evidence type="ECO:0000256" key="2">
    <source>
        <dbReference type="ARBA" id="ARBA00023125"/>
    </source>
</evidence>
<dbReference type="Pfam" id="PF02311">
    <property type="entry name" value="AraC_binding"/>
    <property type="match status" value="1"/>
</dbReference>
<dbReference type="InterPro" id="IPR018060">
    <property type="entry name" value="HTH_AraC"/>
</dbReference>
<evidence type="ECO:0000313" key="7">
    <source>
        <dbReference type="Proteomes" id="UP000501427"/>
    </source>
</evidence>
<accession>A0A6M4YC18</accession>
<dbReference type="SUPFAM" id="SSF51215">
    <property type="entry name" value="Regulatory protein AraC"/>
    <property type="match status" value="1"/>
</dbReference>
<dbReference type="InterPro" id="IPR050204">
    <property type="entry name" value="AraC_XylS_family_regulators"/>
</dbReference>
<evidence type="ECO:0000313" key="6">
    <source>
        <dbReference type="EMBL" id="QJT20822.1"/>
    </source>
</evidence>
<keyword evidence="3" id="KW-0804">Transcription</keyword>
<feature type="domain" description="HTH araC/xylS-type" evidence="5">
    <location>
        <begin position="184"/>
        <end position="281"/>
    </location>
</feature>
<dbReference type="AlphaFoldDB" id="A0A6M4YC18"/>
<dbReference type="Proteomes" id="UP000501427">
    <property type="component" value="Chromosome"/>
</dbReference>
<sequence length="286" mass="32151">MWIPTEQQSCYKKSPKQSGSQGCVMSPRMEVVARQPQLEVALISSQGGGYPRHTHEEYVLSANLSGQERIWFDGKEQEVVPGQVTLYNPLTMQASTFGEDTRFISLHLSQERVKSLLDEAGLLPGQSPPAFMEGVHQIPALFHAILDLHRHPSANQREEALVRLLAALQRSSDPAPRLLQGRLPQLLDYMRDHLSQEISLDDLCQVACCSKFHLVRSFQQALHVPPIHYFNQLKLMEARRRLLQGEKPSQIALALGFYDQSHMSNAFRRVMGISPSRYGAPGTNST</sequence>
<dbReference type="PANTHER" id="PTHR46796">
    <property type="entry name" value="HTH-TYPE TRANSCRIPTIONAL ACTIVATOR RHAS-RELATED"/>
    <property type="match status" value="1"/>
</dbReference>
<evidence type="ECO:0000256" key="4">
    <source>
        <dbReference type="SAM" id="MobiDB-lite"/>
    </source>
</evidence>
<keyword evidence="2" id="KW-0238">DNA-binding</keyword>
<dbReference type="GO" id="GO:0043565">
    <property type="term" value="F:sequence-specific DNA binding"/>
    <property type="evidence" value="ECO:0007669"/>
    <property type="project" value="InterPro"/>
</dbReference>
<dbReference type="InterPro" id="IPR037923">
    <property type="entry name" value="HTH-like"/>
</dbReference>
<dbReference type="Gene3D" id="1.10.10.60">
    <property type="entry name" value="Homeodomain-like"/>
    <property type="match status" value="1"/>
</dbReference>
<dbReference type="SUPFAM" id="SSF46689">
    <property type="entry name" value="Homeodomain-like"/>
    <property type="match status" value="2"/>
</dbReference>
<dbReference type="InterPro" id="IPR009057">
    <property type="entry name" value="Homeodomain-like_sf"/>
</dbReference>
<protein>
    <submittedName>
        <fullName evidence="6">AraC family transcriptional regulator</fullName>
    </submittedName>
</protein>
<proteinExistence type="predicted"/>
<keyword evidence="1" id="KW-0805">Transcription regulation</keyword>
<dbReference type="InterPro" id="IPR003313">
    <property type="entry name" value="AraC-bd"/>
</dbReference>
<gene>
    <name evidence="6" type="ORF">E4184_04700</name>
</gene>
<dbReference type="GO" id="GO:0003700">
    <property type="term" value="F:DNA-binding transcription factor activity"/>
    <property type="evidence" value="ECO:0007669"/>
    <property type="project" value="InterPro"/>
</dbReference>
<dbReference type="Pfam" id="PF12833">
    <property type="entry name" value="HTH_18"/>
    <property type="match status" value="1"/>
</dbReference>
<dbReference type="EMBL" id="CP038441">
    <property type="protein sequence ID" value="QJT20822.1"/>
    <property type="molecule type" value="Genomic_DNA"/>
</dbReference>
<name>A0A6M4YC18_AERME</name>
<organism evidence="6 7">
    <name type="scientific">Aeromonas media</name>
    <dbReference type="NCBI Taxonomy" id="651"/>
    <lineage>
        <taxon>Bacteria</taxon>
        <taxon>Pseudomonadati</taxon>
        <taxon>Pseudomonadota</taxon>
        <taxon>Gammaproteobacteria</taxon>
        <taxon>Aeromonadales</taxon>
        <taxon>Aeromonadaceae</taxon>
        <taxon>Aeromonas</taxon>
    </lineage>
</organism>
<dbReference type="SMART" id="SM00342">
    <property type="entry name" value="HTH_ARAC"/>
    <property type="match status" value="1"/>
</dbReference>
<dbReference type="PROSITE" id="PS01124">
    <property type="entry name" value="HTH_ARAC_FAMILY_2"/>
    <property type="match status" value="1"/>
</dbReference>
<feature type="region of interest" description="Disordered" evidence="4">
    <location>
        <begin position="1"/>
        <end position="23"/>
    </location>
</feature>
<evidence type="ECO:0000256" key="3">
    <source>
        <dbReference type="ARBA" id="ARBA00023163"/>
    </source>
</evidence>
<reference evidence="6 7" key="1">
    <citation type="submission" date="2019-03" db="EMBL/GenBank/DDBJ databases">
        <title>Novel transposon Tn6433 accelerates the dissemination of tet(E) in Aeromonas from aerobic biofilm under oxytetracycline stress.</title>
        <authorList>
            <person name="Shi Y."/>
            <person name="Tian Z."/>
            <person name="Zhang Y."/>
            <person name="Zhang H."/>
            <person name="Yang M."/>
        </authorList>
    </citation>
    <scope>NUCLEOTIDE SEQUENCE [LARGE SCALE GENOMIC DNA]</scope>
    <source>
        <strain evidence="6 7">T0.1-19</strain>
    </source>
</reference>
<evidence type="ECO:0000259" key="5">
    <source>
        <dbReference type="PROSITE" id="PS01124"/>
    </source>
</evidence>
<evidence type="ECO:0000256" key="1">
    <source>
        <dbReference type="ARBA" id="ARBA00023015"/>
    </source>
</evidence>